<evidence type="ECO:0000313" key="2">
    <source>
        <dbReference type="EMBL" id="CAA9263066.1"/>
    </source>
</evidence>
<feature type="non-terminal residue" evidence="2">
    <location>
        <position position="46"/>
    </location>
</feature>
<dbReference type="EMBL" id="CADCTQ010000230">
    <property type="protein sequence ID" value="CAA9263066.1"/>
    <property type="molecule type" value="Genomic_DNA"/>
</dbReference>
<gene>
    <name evidence="2" type="ORF">AVDCRST_MAG56-2646</name>
</gene>
<sequence length="46" mass="4700">WSLAKRAGAGQAVPAGRKPPGKAVACVKRGGQAKRWFCGKGCAGFI</sequence>
<proteinExistence type="predicted"/>
<accession>A0A6J4IZT3</accession>
<protein>
    <submittedName>
        <fullName evidence="2">Uncharacterized protein</fullName>
    </submittedName>
</protein>
<feature type="non-terminal residue" evidence="2">
    <location>
        <position position="1"/>
    </location>
</feature>
<feature type="region of interest" description="Disordered" evidence="1">
    <location>
        <begin position="1"/>
        <end position="20"/>
    </location>
</feature>
<name>A0A6J4IZT3_9SPHI</name>
<organism evidence="2">
    <name type="scientific">uncultured Cytophagales bacterium</name>
    <dbReference type="NCBI Taxonomy" id="158755"/>
    <lineage>
        <taxon>Bacteria</taxon>
        <taxon>Pseudomonadati</taxon>
        <taxon>Bacteroidota</taxon>
        <taxon>Sphingobacteriia</taxon>
        <taxon>Sphingobacteriales</taxon>
        <taxon>environmental samples</taxon>
    </lineage>
</organism>
<evidence type="ECO:0000256" key="1">
    <source>
        <dbReference type="SAM" id="MobiDB-lite"/>
    </source>
</evidence>
<reference evidence="2" key="1">
    <citation type="submission" date="2020-02" db="EMBL/GenBank/DDBJ databases">
        <authorList>
            <person name="Meier V. D."/>
        </authorList>
    </citation>
    <scope>NUCLEOTIDE SEQUENCE</scope>
    <source>
        <strain evidence="2">AVDCRST_MAG56</strain>
    </source>
</reference>
<dbReference type="AlphaFoldDB" id="A0A6J4IZT3"/>